<protein>
    <submittedName>
        <fullName evidence="2">Glycosyltransferase family 2 protein</fullName>
    </submittedName>
</protein>
<organism evidence="2">
    <name type="scientific">candidate division WOR-3 bacterium</name>
    <dbReference type="NCBI Taxonomy" id="2052148"/>
    <lineage>
        <taxon>Bacteria</taxon>
        <taxon>Bacteria division WOR-3</taxon>
    </lineage>
</organism>
<proteinExistence type="predicted"/>
<name>A0A7C4U6N6_UNCW3</name>
<reference evidence="2" key="1">
    <citation type="journal article" date="2020" name="mSystems">
        <title>Genome- and Community-Level Interaction Insights into Carbon Utilization and Element Cycling Functions of Hydrothermarchaeota in Hydrothermal Sediment.</title>
        <authorList>
            <person name="Zhou Z."/>
            <person name="Liu Y."/>
            <person name="Xu W."/>
            <person name="Pan J."/>
            <person name="Luo Z.H."/>
            <person name="Li M."/>
        </authorList>
    </citation>
    <scope>NUCLEOTIDE SEQUENCE [LARGE SCALE GENOMIC DNA]</scope>
    <source>
        <strain evidence="2">SpSt-780</strain>
    </source>
</reference>
<accession>A0A7C4U6N6</accession>
<dbReference type="InterPro" id="IPR029044">
    <property type="entry name" value="Nucleotide-diphossugar_trans"/>
</dbReference>
<dbReference type="SUPFAM" id="SSF53448">
    <property type="entry name" value="Nucleotide-diphospho-sugar transferases"/>
    <property type="match status" value="1"/>
</dbReference>
<dbReference type="PANTHER" id="PTHR43685:SF2">
    <property type="entry name" value="GLYCOSYLTRANSFERASE 2-LIKE DOMAIN-CONTAINING PROTEIN"/>
    <property type="match status" value="1"/>
</dbReference>
<sequence length="285" mass="34295">MRNVSVIIPFYNNKEFLIDTINSVLSQTYRDVEIVLIDDASKDDVYEFVRINFRKEIEKGKVIVFRNKNNLERCISRNIGAYYSKGEYLFFLDHDDMYEKDYIESVLPYFNDYDIVYSIPRRFVDSENRIIRYSRKKFGKMDEEIFSGNIGYTIGIGVKKSVFSGFKNEFLMREDWEFFIRNFLEGKKIKILDNDKIIIREHKNRTSNNIKLYLSTLNIMKTYYDKIDDHYKPFILFHTGEIALRFGRKKEGLMYIKDALKIKNGIIFERRRLTNLIKWGIMNFR</sequence>
<dbReference type="InterPro" id="IPR001173">
    <property type="entry name" value="Glyco_trans_2-like"/>
</dbReference>
<dbReference type="PANTHER" id="PTHR43685">
    <property type="entry name" value="GLYCOSYLTRANSFERASE"/>
    <property type="match status" value="1"/>
</dbReference>
<gene>
    <name evidence="2" type="ORF">ENV67_02295</name>
</gene>
<comment type="caution">
    <text evidence="2">The sequence shown here is derived from an EMBL/GenBank/DDBJ whole genome shotgun (WGS) entry which is preliminary data.</text>
</comment>
<dbReference type="InterPro" id="IPR050834">
    <property type="entry name" value="Glycosyltransf_2"/>
</dbReference>
<dbReference type="GO" id="GO:0016740">
    <property type="term" value="F:transferase activity"/>
    <property type="evidence" value="ECO:0007669"/>
    <property type="project" value="UniProtKB-KW"/>
</dbReference>
<dbReference type="AlphaFoldDB" id="A0A7C4U6N6"/>
<dbReference type="CDD" id="cd00761">
    <property type="entry name" value="Glyco_tranf_GTA_type"/>
    <property type="match status" value="1"/>
</dbReference>
<dbReference type="EMBL" id="DTHG01000028">
    <property type="protein sequence ID" value="HGW91357.1"/>
    <property type="molecule type" value="Genomic_DNA"/>
</dbReference>
<keyword evidence="2" id="KW-0808">Transferase</keyword>
<dbReference type="Pfam" id="PF00535">
    <property type="entry name" value="Glycos_transf_2"/>
    <property type="match status" value="1"/>
</dbReference>
<dbReference type="Gene3D" id="3.90.550.10">
    <property type="entry name" value="Spore Coat Polysaccharide Biosynthesis Protein SpsA, Chain A"/>
    <property type="match status" value="1"/>
</dbReference>
<feature type="domain" description="Glycosyltransferase 2-like" evidence="1">
    <location>
        <begin position="5"/>
        <end position="146"/>
    </location>
</feature>
<evidence type="ECO:0000313" key="2">
    <source>
        <dbReference type="EMBL" id="HGW91357.1"/>
    </source>
</evidence>
<evidence type="ECO:0000259" key="1">
    <source>
        <dbReference type="Pfam" id="PF00535"/>
    </source>
</evidence>